<dbReference type="Proteomes" id="UP000828056">
    <property type="component" value="Segment"/>
</dbReference>
<reference evidence="1 2" key="1">
    <citation type="journal article" date="2021" name="J. Virol.">
        <title>Evolution and diversity of bat and rodent Paramyxoviruses from North America.</title>
        <authorList>
            <person name="Larsen B.B."/>
            <person name="Gryseels S."/>
            <person name="Otto H.W."/>
            <person name="Worobey M."/>
        </authorList>
    </citation>
    <scope>NUCLEOTIDE SEQUENCE [LARGE SCALE GENOMIC DNA]</scope>
    <source>
        <strain evidence="1">AB1</strain>
    </source>
</reference>
<sequence>MSEYRIADLSKLVKDGIQIVQSLQEEQEAKRARSASESTDGAYSERPEVQPRTKLPSADCSGHSYTGGPGISTGDKQESSEESCRIFGHSSSQASLSESDRNWRAHYHVNRDDKNPIGDNNGDGGANIRSDGRPESDRAPMPGRNGEPQAGGSSGSGDHADYATILDRDVTSLLAEEIGPQSVGMEIKEATESDIEEVLSQSSLKCRRRLRGMEEIRAEMENMSQACNPVKKGIEESTVLTTLQEERMSDRGVTRSVLKSEQHRLVRSVSVGTVPNDALDVKIPDGILSRSDAMKDYAQKTLDEKVEDIIYNQRIILTRLQEMSFIKEEVMDIKRLLTNHSITLSTIEGYISSLMIVIPGSGRSDNDDNKEVNPDLKPVIGRERTRGLKEISEKKITITADDLFNTTPNKVDKRYLQEELDFKKNNAANFVPDDEIEAMSIIIHMIETTIGKNNKSRDLIRWVREQLGHTDIVKLYELISDALENYTDEEYQEDNTQI</sequence>
<organism evidence="1 2">
    <name type="scientific">Paramyxoviridae sp</name>
    <dbReference type="NCBI Taxonomy" id="1663356"/>
    <lineage>
        <taxon>Viruses</taxon>
        <taxon>Riboviria</taxon>
        <taxon>Orthornavirae</taxon>
        <taxon>Negarnaviricota</taxon>
        <taxon>Haploviricotina</taxon>
        <taxon>Monjiviricetes</taxon>
        <taxon>Mononegavirales</taxon>
        <taxon>Paramyxoviridae</taxon>
    </lineage>
</organism>
<accession>A0AC61TNV8</accession>
<dbReference type="EMBL" id="OK210078">
    <property type="protein sequence ID" value="UED37224.1"/>
    <property type="molecule type" value="Viral_cRNA"/>
</dbReference>
<evidence type="ECO:0000313" key="1">
    <source>
        <dbReference type="EMBL" id="UED37224.1"/>
    </source>
</evidence>
<gene>
    <name evidence="1" type="primary">P</name>
</gene>
<proteinExistence type="predicted"/>
<evidence type="ECO:0000313" key="2">
    <source>
        <dbReference type="Proteomes" id="UP000828056"/>
    </source>
</evidence>
<keyword evidence="2" id="KW-1185">Reference proteome</keyword>
<name>A0AC61TNV8_9MONO</name>
<protein>
    <submittedName>
        <fullName evidence="1">Phosphoprotein</fullName>
    </submittedName>
</protein>